<dbReference type="RefSeq" id="WP_230270885.1">
    <property type="nucleotide sequence ID" value="NZ_JAJKFW010000004.1"/>
</dbReference>
<name>A0ABS8NEY7_9BACT</name>
<dbReference type="EMBL" id="JAJKFW010000004">
    <property type="protein sequence ID" value="MCC9641021.1"/>
    <property type="molecule type" value="Genomic_DNA"/>
</dbReference>
<gene>
    <name evidence="2" type="ORF">LOC71_01960</name>
</gene>
<protein>
    <submittedName>
        <fullName evidence="2">Uncharacterized protein</fullName>
    </submittedName>
</protein>
<reference evidence="2" key="1">
    <citation type="submission" date="2021-11" db="EMBL/GenBank/DDBJ databases">
        <title>Genome sequence.</title>
        <authorList>
            <person name="Sun Q."/>
        </authorList>
    </citation>
    <scope>NUCLEOTIDE SEQUENCE</scope>
    <source>
        <strain evidence="2">JC740</strain>
    </source>
</reference>
<accession>A0ABS8NEY7</accession>
<feature type="region of interest" description="Disordered" evidence="1">
    <location>
        <begin position="391"/>
        <end position="423"/>
    </location>
</feature>
<keyword evidence="3" id="KW-1185">Reference proteome</keyword>
<dbReference type="Proteomes" id="UP001430306">
    <property type="component" value="Unassembled WGS sequence"/>
</dbReference>
<evidence type="ECO:0000256" key="1">
    <source>
        <dbReference type="SAM" id="MobiDB-lite"/>
    </source>
</evidence>
<evidence type="ECO:0000313" key="2">
    <source>
        <dbReference type="EMBL" id="MCC9641021.1"/>
    </source>
</evidence>
<organism evidence="2 3">
    <name type="scientific">Rhodopirellula halodulae</name>
    <dbReference type="NCBI Taxonomy" id="2894198"/>
    <lineage>
        <taxon>Bacteria</taxon>
        <taxon>Pseudomonadati</taxon>
        <taxon>Planctomycetota</taxon>
        <taxon>Planctomycetia</taxon>
        <taxon>Pirellulales</taxon>
        <taxon>Pirellulaceae</taxon>
        <taxon>Rhodopirellula</taxon>
    </lineage>
</organism>
<evidence type="ECO:0000313" key="3">
    <source>
        <dbReference type="Proteomes" id="UP001430306"/>
    </source>
</evidence>
<proteinExistence type="predicted"/>
<sequence length="423" mass="46167">MRSFHSQQNGLMKIRCALAATTVLGVFFLELPIQAQTPQFQAPKFQNTPVPHVQPSGNHPGLHPHHAAIQEMQHDWAMSLQQRLHERAELEEELGLNELPNFLRDEFQLPTTIDQDAMRIAGITPSSTTVRLLARETPLRVALTHALQPLNLKFRLTEFGLTISADFTRLARQGIATDRWADISLADAKQIEADLEQSVSFEGQDVPLKDAVSMLGQQIGSRIAIDVFALEGEGLSDDVPVSARISDAKFASAMSDILRDHGLTLEFRNGHWLVTTLTDAEDELLNRVYYLEATGMTESLGQAMETIQTSVEPDTWEVLGGVGTMAPLPFSGSNRPGLIVSTTFGVHLKIEALLDAVRAGTVGADTPTKVNPGGHSSQFHSGWNYPTPTMMNPGAPSATAPKLEYQPGSHHVQPPTHSPGGMF</sequence>
<comment type="caution">
    <text evidence="2">The sequence shown here is derived from an EMBL/GenBank/DDBJ whole genome shotgun (WGS) entry which is preliminary data.</text>
</comment>